<dbReference type="PATRIC" id="fig|42253.5.peg.1981"/>
<gene>
    <name evidence="1" type="ORF">NITMOv2_2009</name>
</gene>
<evidence type="ECO:0000313" key="1">
    <source>
        <dbReference type="EMBL" id="ALA58426.1"/>
    </source>
</evidence>
<dbReference type="KEGG" id="nmv:NITMOv2_2009"/>
<dbReference type="Proteomes" id="UP000069205">
    <property type="component" value="Chromosome"/>
</dbReference>
<proteinExistence type="predicted"/>
<name>A0A0K2GBU8_NITMO</name>
<keyword evidence="2" id="KW-1185">Reference proteome</keyword>
<sequence length="73" mass="7890">MYVVVPICCFCEQVLDEDVGGAAPRWVPLKDYRAKYGLLAGEVWVSHTECPSCSGQYAELMAHSSAAAHTLSA</sequence>
<dbReference type="RefSeq" id="WP_053379594.1">
    <property type="nucleotide sequence ID" value="NZ_CP011801.1"/>
</dbReference>
<reference evidence="1 2" key="1">
    <citation type="journal article" date="2015" name="Proc. Natl. Acad. Sci. U.S.A.">
        <title>Expanded metabolic versatility of ubiquitous nitrite-oxidizing bacteria from the genus Nitrospira.</title>
        <authorList>
            <person name="Koch H."/>
            <person name="Lucker S."/>
            <person name="Albertsen M."/>
            <person name="Kitzinger K."/>
            <person name="Herbold C."/>
            <person name="Spieck E."/>
            <person name="Nielsen P.H."/>
            <person name="Wagner M."/>
            <person name="Daims H."/>
        </authorList>
    </citation>
    <scope>NUCLEOTIDE SEQUENCE [LARGE SCALE GENOMIC DNA]</scope>
    <source>
        <strain evidence="1 2">NSP M-1</strain>
    </source>
</reference>
<organism evidence="1 2">
    <name type="scientific">Nitrospira moscoviensis</name>
    <dbReference type="NCBI Taxonomy" id="42253"/>
    <lineage>
        <taxon>Bacteria</taxon>
        <taxon>Pseudomonadati</taxon>
        <taxon>Nitrospirota</taxon>
        <taxon>Nitrospiria</taxon>
        <taxon>Nitrospirales</taxon>
        <taxon>Nitrospiraceae</taxon>
        <taxon>Nitrospira</taxon>
    </lineage>
</organism>
<dbReference type="STRING" id="42253.NITMOv2_2009"/>
<dbReference type="EMBL" id="CP011801">
    <property type="protein sequence ID" value="ALA58426.1"/>
    <property type="molecule type" value="Genomic_DNA"/>
</dbReference>
<dbReference type="AlphaFoldDB" id="A0A0K2GBU8"/>
<accession>A0A0K2GBU8</accession>
<protein>
    <submittedName>
        <fullName evidence="1">Uncharacterized protein</fullName>
    </submittedName>
</protein>
<evidence type="ECO:0000313" key="2">
    <source>
        <dbReference type="Proteomes" id="UP000069205"/>
    </source>
</evidence>